<dbReference type="EMBL" id="BPLR01012192">
    <property type="protein sequence ID" value="GIY52083.1"/>
    <property type="molecule type" value="Genomic_DNA"/>
</dbReference>
<proteinExistence type="predicted"/>
<evidence type="ECO:0000313" key="1">
    <source>
        <dbReference type="EMBL" id="GIY52083.1"/>
    </source>
</evidence>
<dbReference type="Proteomes" id="UP001054945">
    <property type="component" value="Unassembled WGS sequence"/>
</dbReference>
<organism evidence="1 2">
    <name type="scientific">Caerostris extrusa</name>
    <name type="common">Bark spider</name>
    <name type="synonym">Caerostris bankana</name>
    <dbReference type="NCBI Taxonomy" id="172846"/>
    <lineage>
        <taxon>Eukaryota</taxon>
        <taxon>Metazoa</taxon>
        <taxon>Ecdysozoa</taxon>
        <taxon>Arthropoda</taxon>
        <taxon>Chelicerata</taxon>
        <taxon>Arachnida</taxon>
        <taxon>Araneae</taxon>
        <taxon>Araneomorphae</taxon>
        <taxon>Entelegynae</taxon>
        <taxon>Araneoidea</taxon>
        <taxon>Araneidae</taxon>
        <taxon>Caerostris</taxon>
    </lineage>
</organism>
<accession>A0AAV4U2R2</accession>
<protein>
    <submittedName>
        <fullName evidence="1">Uncharacterized protein</fullName>
    </submittedName>
</protein>
<gene>
    <name evidence="1" type="ORF">CEXT_491601</name>
</gene>
<reference evidence="1 2" key="1">
    <citation type="submission" date="2021-06" db="EMBL/GenBank/DDBJ databases">
        <title>Caerostris extrusa draft genome.</title>
        <authorList>
            <person name="Kono N."/>
            <person name="Arakawa K."/>
        </authorList>
    </citation>
    <scope>NUCLEOTIDE SEQUENCE [LARGE SCALE GENOMIC DNA]</scope>
</reference>
<name>A0AAV4U2R2_CAEEX</name>
<evidence type="ECO:0000313" key="2">
    <source>
        <dbReference type="Proteomes" id="UP001054945"/>
    </source>
</evidence>
<keyword evidence="2" id="KW-1185">Reference proteome</keyword>
<comment type="caution">
    <text evidence="1">The sequence shown here is derived from an EMBL/GenBank/DDBJ whole genome shotgun (WGS) entry which is preliminary data.</text>
</comment>
<sequence length="158" mass="17763">MLNIPVPAIHKSLQTYGHFAYKHSFNSRSDLLLFLANTAKILTVGQITPASLGNLSFCRGISTLVLFPILLLLLAQPPLPSPIIRSNSVPEDTLVLLKSVARDSAKGELHYYSSHPLPKTTKAPNPLPPMHFSRKQWLRSIIFSLSRFLRDDEFNFRN</sequence>
<dbReference type="AlphaFoldDB" id="A0AAV4U2R2"/>